<evidence type="ECO:0000313" key="3">
    <source>
        <dbReference type="Proteomes" id="UP000681720"/>
    </source>
</evidence>
<dbReference type="SUPFAM" id="SSF81321">
    <property type="entry name" value="Family A G protein-coupled receptor-like"/>
    <property type="match status" value="1"/>
</dbReference>
<dbReference type="AlphaFoldDB" id="A0A8S3AMP1"/>
<feature type="transmembrane region" description="Helical" evidence="1">
    <location>
        <begin position="179"/>
        <end position="198"/>
    </location>
</feature>
<accession>A0A8S3AMP1</accession>
<evidence type="ECO:0000256" key="1">
    <source>
        <dbReference type="SAM" id="Phobius"/>
    </source>
</evidence>
<feature type="transmembrane region" description="Helical" evidence="1">
    <location>
        <begin position="12"/>
        <end position="34"/>
    </location>
</feature>
<proteinExistence type="predicted"/>
<keyword evidence="1" id="KW-1133">Transmembrane helix</keyword>
<dbReference type="Proteomes" id="UP000681720">
    <property type="component" value="Unassembled WGS sequence"/>
</dbReference>
<sequence length="285" mass="32508">LKNFRRKSCDFCLLILSVSDSGLLLSNTLFSVFVNIFKDHGDANKMYPCKIPVAFAQAFGLMSQIIICFAAIDQLMSTLLHKSRQRFSIELMQHLITMANVISISILYGIPFRIHYDTLPLSGTNATTCVPNENNELFSEHIVYVGFLIINDFLPLTIMNLFGLLTFQEQLTAMVLIKILNVCITVIPFLVFPVIRYIVSSCTNDTIIQKQIQLLNRVFTMLFFVNFAENFYIVVASSSRFRQQLKYVLINIHFKGWCAKTNVNRVHPVVEGFELPITSNFQHTG</sequence>
<name>A0A8S3AMP1_9BILA</name>
<protein>
    <recommendedName>
        <fullName evidence="4">G-protein coupled receptors family 1 profile domain-containing protein</fullName>
    </recommendedName>
</protein>
<dbReference type="Gene3D" id="1.20.1070.10">
    <property type="entry name" value="Rhodopsin 7-helix transmembrane proteins"/>
    <property type="match status" value="1"/>
</dbReference>
<feature type="transmembrane region" description="Helical" evidence="1">
    <location>
        <begin position="142"/>
        <end position="167"/>
    </location>
</feature>
<evidence type="ECO:0008006" key="4">
    <source>
        <dbReference type="Google" id="ProtNLM"/>
    </source>
</evidence>
<comment type="caution">
    <text evidence="2">The sequence shown here is derived from an EMBL/GenBank/DDBJ whole genome shotgun (WGS) entry which is preliminary data.</text>
</comment>
<dbReference type="EMBL" id="CAJOBJ010133277">
    <property type="protein sequence ID" value="CAF4731291.1"/>
    <property type="molecule type" value="Genomic_DNA"/>
</dbReference>
<reference evidence="2" key="1">
    <citation type="submission" date="2021-02" db="EMBL/GenBank/DDBJ databases">
        <authorList>
            <person name="Nowell W R."/>
        </authorList>
    </citation>
    <scope>NUCLEOTIDE SEQUENCE</scope>
</reference>
<evidence type="ECO:0000313" key="2">
    <source>
        <dbReference type="EMBL" id="CAF4731291.1"/>
    </source>
</evidence>
<feature type="transmembrane region" description="Helical" evidence="1">
    <location>
        <begin position="218"/>
        <end position="236"/>
    </location>
</feature>
<keyword evidence="1" id="KW-0472">Membrane</keyword>
<organism evidence="2 3">
    <name type="scientific">Rotaria magnacalcarata</name>
    <dbReference type="NCBI Taxonomy" id="392030"/>
    <lineage>
        <taxon>Eukaryota</taxon>
        <taxon>Metazoa</taxon>
        <taxon>Spiralia</taxon>
        <taxon>Gnathifera</taxon>
        <taxon>Rotifera</taxon>
        <taxon>Eurotatoria</taxon>
        <taxon>Bdelloidea</taxon>
        <taxon>Philodinida</taxon>
        <taxon>Philodinidae</taxon>
        <taxon>Rotaria</taxon>
    </lineage>
</organism>
<keyword evidence="1" id="KW-0812">Transmembrane</keyword>
<gene>
    <name evidence="2" type="ORF">GIL414_LOCUS44287</name>
</gene>
<feature type="non-terminal residue" evidence="2">
    <location>
        <position position="1"/>
    </location>
</feature>
<feature type="transmembrane region" description="Helical" evidence="1">
    <location>
        <begin position="95"/>
        <end position="114"/>
    </location>
</feature>
<feature type="transmembrane region" description="Helical" evidence="1">
    <location>
        <begin position="54"/>
        <end position="75"/>
    </location>
</feature>